<accession>A0A1D8P4P4</accession>
<evidence type="ECO:0000313" key="2">
    <source>
        <dbReference type="Proteomes" id="UP000176050"/>
    </source>
</evidence>
<proteinExistence type="predicted"/>
<reference evidence="1 2" key="1">
    <citation type="submission" date="2016-10" db="EMBL/GenBank/DDBJ databases">
        <title>Lutibacter sp. LPB0138, isolated from marine gastropod.</title>
        <authorList>
            <person name="Kim E."/>
            <person name="Yi H."/>
        </authorList>
    </citation>
    <scope>NUCLEOTIDE SEQUENCE [LARGE SCALE GENOMIC DNA]</scope>
    <source>
        <strain evidence="1 2">LPB0138</strain>
    </source>
</reference>
<dbReference type="RefSeq" id="WP_070235651.1">
    <property type="nucleotide sequence ID" value="NZ_CP017478.1"/>
</dbReference>
<dbReference type="Proteomes" id="UP000176050">
    <property type="component" value="Chromosome"/>
</dbReference>
<sequence length="377" mass="43816">MSFNFYCFTDLKHVSQPDYSYWCWAACLSKMIYGLKSNSNIGSKQCELVGSYKEYKSLNNWNNHLCTDCCSSSNNIPSGCNIGLRENDLSDLFSQGGFNAQEIALNNLSSFDYIKSILISHQSPIVIKLNNNGNSHMNLINGFGEFNNCQYILLSDPLKNIGETYIEFSHFTYGINKEKVWKTALNSHNLVKDKLLESSIEFIEKFIEEHIANSEDQSLKKIWNYLGHRDPSFIAQGILEISNKREDIGYKEEFLIKLKRDFNEKFLEGNCEQKINKDLVVYTDVNFIHENQLNIENKYKILRGDAQSYIEDYATRINVEIRDEEIWVKPISFPKDYILKSEWQNYYTFLSALHKNPKISYFKTEKRLPPLEGMAIA</sequence>
<keyword evidence="2" id="KW-1185">Reference proteome</keyword>
<dbReference type="EMBL" id="CP017478">
    <property type="protein sequence ID" value="AOW19535.1"/>
    <property type="molecule type" value="Genomic_DNA"/>
</dbReference>
<gene>
    <name evidence="1" type="ORF">LPB138_02060</name>
</gene>
<dbReference type="AlphaFoldDB" id="A0A1D8P4P4"/>
<name>A0A1D8P4P4_9FLAO</name>
<protein>
    <submittedName>
        <fullName evidence="1">Uncharacterized protein</fullName>
    </submittedName>
</protein>
<evidence type="ECO:0000313" key="1">
    <source>
        <dbReference type="EMBL" id="AOW19535.1"/>
    </source>
</evidence>
<organism evidence="1 2">
    <name type="scientific">Urechidicola croceus</name>
    <dbReference type="NCBI Taxonomy" id="1850246"/>
    <lineage>
        <taxon>Bacteria</taxon>
        <taxon>Pseudomonadati</taxon>
        <taxon>Bacteroidota</taxon>
        <taxon>Flavobacteriia</taxon>
        <taxon>Flavobacteriales</taxon>
        <taxon>Flavobacteriaceae</taxon>
        <taxon>Urechidicola</taxon>
    </lineage>
</organism>
<dbReference type="KEGG" id="lul:LPB138_02060"/>
<dbReference type="STRING" id="1850246.LPB138_02060"/>
<dbReference type="OrthoDB" id="1444393at2"/>